<accession>A0A1I8MKG5</accession>
<evidence type="ECO:0000313" key="3">
    <source>
        <dbReference type="EnsemblMetazoa" id="MDOA005864-PA"/>
    </source>
</evidence>
<reference evidence="3" key="1">
    <citation type="submission" date="2020-05" db="UniProtKB">
        <authorList>
            <consortium name="EnsemblMetazoa"/>
        </authorList>
    </citation>
    <scope>IDENTIFICATION</scope>
    <source>
        <strain evidence="3">Aabys</strain>
    </source>
</reference>
<dbReference type="KEGG" id="mde:101889983"/>
<sequence length="199" mass="21868">MFNKSLYNFFILGVFALIAIVKAQDDYGLANTILSSVSSVQYDPSRSQQCFSVYLPKLNDITNEYEAQYQECLEKSTNSQDDVRNEVAAAADSVSSTVEQICGAFHACDFGEDPSGFFSCSNDAAVRATSQAYGVQTLAQDRVQYIKLKYEQIQYSQNVCSSNASDIYVKDTAKVHAQLQDCLAGKEPETSTGSNYIVA</sequence>
<gene>
    <name evidence="3" type="primary">101889983</name>
</gene>
<feature type="chain" id="PRO_5044560481" description="Protein TsetseEP domain-containing protein" evidence="1">
    <location>
        <begin position="24"/>
        <end position="199"/>
    </location>
</feature>
<dbReference type="RefSeq" id="XP_005183519.2">
    <property type="nucleotide sequence ID" value="XM_005183462.4"/>
</dbReference>
<evidence type="ECO:0000256" key="1">
    <source>
        <dbReference type="SAM" id="SignalP"/>
    </source>
</evidence>
<dbReference type="AlphaFoldDB" id="A0A1I8MKG5"/>
<dbReference type="VEuPathDB" id="VectorBase:MDOMA2_007045"/>
<dbReference type="InterPro" id="IPR007931">
    <property type="entry name" value="TsetseEP"/>
</dbReference>
<evidence type="ECO:0000259" key="2">
    <source>
        <dbReference type="Pfam" id="PF05267"/>
    </source>
</evidence>
<dbReference type="OrthoDB" id="7980281at2759"/>
<proteinExistence type="predicted"/>
<dbReference type="VEuPathDB" id="VectorBase:MDOA005864"/>
<dbReference type="Pfam" id="PF05267">
    <property type="entry name" value="DUF725"/>
    <property type="match status" value="1"/>
</dbReference>
<protein>
    <recommendedName>
        <fullName evidence="2">Protein TsetseEP domain-containing protein</fullName>
    </recommendedName>
</protein>
<feature type="signal peptide" evidence="1">
    <location>
        <begin position="1"/>
        <end position="23"/>
    </location>
</feature>
<dbReference type="EnsemblMetazoa" id="MDOA005864-RA">
    <property type="protein sequence ID" value="MDOA005864-PA"/>
    <property type="gene ID" value="MDOA005864"/>
</dbReference>
<organism evidence="3">
    <name type="scientific">Musca domestica</name>
    <name type="common">House fly</name>
    <dbReference type="NCBI Taxonomy" id="7370"/>
    <lineage>
        <taxon>Eukaryota</taxon>
        <taxon>Metazoa</taxon>
        <taxon>Ecdysozoa</taxon>
        <taxon>Arthropoda</taxon>
        <taxon>Hexapoda</taxon>
        <taxon>Insecta</taxon>
        <taxon>Pterygota</taxon>
        <taxon>Neoptera</taxon>
        <taxon>Endopterygota</taxon>
        <taxon>Diptera</taxon>
        <taxon>Brachycera</taxon>
        <taxon>Muscomorpha</taxon>
        <taxon>Muscoidea</taxon>
        <taxon>Muscidae</taxon>
        <taxon>Musca</taxon>
    </lineage>
</organism>
<name>A0A1I8MKG5_MUSDO</name>
<feature type="domain" description="Protein TsetseEP" evidence="2">
    <location>
        <begin position="47"/>
        <end position="165"/>
    </location>
</feature>
<keyword evidence="1" id="KW-0732">Signal</keyword>